<protein>
    <submittedName>
        <fullName evidence="4">RbsD/FucU family protein</fullName>
    </submittedName>
</protein>
<dbReference type="PANTHER" id="PTHR31690:SF4">
    <property type="entry name" value="FUCOSE MUTAROTASE"/>
    <property type="match status" value="1"/>
</dbReference>
<organism evidence="4 5">
    <name type="scientific">Psychromonas arctica</name>
    <dbReference type="NCBI Taxonomy" id="168275"/>
    <lineage>
        <taxon>Bacteria</taxon>
        <taxon>Pseudomonadati</taxon>
        <taxon>Pseudomonadota</taxon>
        <taxon>Gammaproteobacteria</taxon>
        <taxon>Alteromonadales</taxon>
        <taxon>Psychromonadaceae</taxon>
        <taxon>Psychromonas</taxon>
    </lineage>
</organism>
<dbReference type="PANTHER" id="PTHR31690">
    <property type="entry name" value="FUCOSE MUTAROTASE"/>
    <property type="match status" value="1"/>
</dbReference>
<keyword evidence="5" id="KW-1185">Reference proteome</keyword>
<dbReference type="Proteomes" id="UP001366060">
    <property type="component" value="Unassembled WGS sequence"/>
</dbReference>
<dbReference type="InterPro" id="IPR050443">
    <property type="entry name" value="RbsD/FucU_mutarotase"/>
</dbReference>
<dbReference type="SUPFAM" id="SSF102546">
    <property type="entry name" value="RbsD-like"/>
    <property type="match status" value="1"/>
</dbReference>
<reference evidence="4 5" key="1">
    <citation type="submission" date="2024-02" db="EMBL/GenBank/DDBJ databases">
        <title>Bacteria isolated from the canopy kelp, Nereocystis luetkeana.</title>
        <authorList>
            <person name="Pfister C.A."/>
            <person name="Younker I.T."/>
            <person name="Light S.H."/>
        </authorList>
    </citation>
    <scope>NUCLEOTIDE SEQUENCE [LARGE SCALE GENOMIC DNA]</scope>
    <source>
        <strain evidence="4 5">TI.2.07</strain>
    </source>
</reference>
<dbReference type="EMBL" id="JBAKBA010000028">
    <property type="protein sequence ID" value="MEL0659905.1"/>
    <property type="molecule type" value="Genomic_DNA"/>
</dbReference>
<evidence type="ECO:0000256" key="3">
    <source>
        <dbReference type="ARBA" id="ARBA00036324"/>
    </source>
</evidence>
<comment type="caution">
    <text evidence="4">The sequence shown here is derived from an EMBL/GenBank/DDBJ whole genome shotgun (WGS) entry which is preliminary data.</text>
</comment>
<accession>A0ABU9HDN2</accession>
<dbReference type="Gene3D" id="3.40.1650.10">
    <property type="entry name" value="RbsD-like domain"/>
    <property type="match status" value="1"/>
</dbReference>
<name>A0ABU9HDN2_9GAMM</name>
<comment type="catalytic activity">
    <reaction evidence="1">
        <text>beta-D-ribopyranose = beta-D-ribofuranose</text>
        <dbReference type="Rhea" id="RHEA:25432"/>
        <dbReference type="ChEBI" id="CHEBI:27476"/>
        <dbReference type="ChEBI" id="CHEBI:47002"/>
        <dbReference type="EC" id="5.4.99.62"/>
    </reaction>
</comment>
<gene>
    <name evidence="4" type="ORF">V6255_12230</name>
</gene>
<evidence type="ECO:0000313" key="4">
    <source>
        <dbReference type="EMBL" id="MEL0659905.1"/>
    </source>
</evidence>
<dbReference type="Pfam" id="PF05025">
    <property type="entry name" value="RbsD_FucU"/>
    <property type="match status" value="1"/>
</dbReference>
<evidence type="ECO:0000313" key="5">
    <source>
        <dbReference type="Proteomes" id="UP001366060"/>
    </source>
</evidence>
<keyword evidence="2" id="KW-0413">Isomerase</keyword>
<dbReference type="InterPro" id="IPR023750">
    <property type="entry name" value="RbsD-like_sf"/>
</dbReference>
<dbReference type="RefSeq" id="WP_341628416.1">
    <property type="nucleotide sequence ID" value="NZ_JBAKBA010000028.1"/>
</dbReference>
<sequence>MIKSKIIHPELISTLAKCGHKTKILIADSNYSFVTNSSPNAIIIYLNLSPGMINATDILDALLTEINVESAILMDTPADFNPEIYQEYKDRLSLEVEFTSLERYAFYNTAKSDDLLLVIASGEKRRFANIILTVGAIK</sequence>
<dbReference type="InterPro" id="IPR007721">
    <property type="entry name" value="RbsD_FucU"/>
</dbReference>
<comment type="catalytic activity">
    <reaction evidence="3">
        <text>alpha-L-fucose = beta-L-fucose</text>
        <dbReference type="Rhea" id="RHEA:25580"/>
        <dbReference type="ChEBI" id="CHEBI:42548"/>
        <dbReference type="ChEBI" id="CHEBI:42589"/>
        <dbReference type="EC" id="5.1.3.29"/>
    </reaction>
</comment>
<proteinExistence type="predicted"/>
<evidence type="ECO:0000256" key="1">
    <source>
        <dbReference type="ARBA" id="ARBA00000223"/>
    </source>
</evidence>
<evidence type="ECO:0000256" key="2">
    <source>
        <dbReference type="ARBA" id="ARBA00023235"/>
    </source>
</evidence>